<dbReference type="AlphaFoldDB" id="A0AA39PQ24"/>
<accession>A0AA39PQ24</accession>
<gene>
    <name evidence="3" type="ORF">IW261DRAFT_1602343</name>
</gene>
<proteinExistence type="predicted"/>
<name>A0AA39PQ24_9AGAR</name>
<reference evidence="3" key="1">
    <citation type="submission" date="2023-06" db="EMBL/GenBank/DDBJ databases">
        <authorList>
            <consortium name="Lawrence Berkeley National Laboratory"/>
            <person name="Ahrendt S."/>
            <person name="Sahu N."/>
            <person name="Indic B."/>
            <person name="Wong-Bajracharya J."/>
            <person name="Merenyi Z."/>
            <person name="Ke H.-M."/>
            <person name="Monk M."/>
            <person name="Kocsube S."/>
            <person name="Drula E."/>
            <person name="Lipzen A."/>
            <person name="Balint B."/>
            <person name="Henrissat B."/>
            <person name="Andreopoulos B."/>
            <person name="Martin F.M."/>
            <person name="Harder C.B."/>
            <person name="Rigling D."/>
            <person name="Ford K.L."/>
            <person name="Foster G.D."/>
            <person name="Pangilinan J."/>
            <person name="Papanicolaou A."/>
            <person name="Barry K."/>
            <person name="LaButti K."/>
            <person name="Viragh M."/>
            <person name="Koriabine M."/>
            <person name="Yan M."/>
            <person name="Riley R."/>
            <person name="Champramary S."/>
            <person name="Plett K.L."/>
            <person name="Tsai I.J."/>
            <person name="Slot J."/>
            <person name="Sipos G."/>
            <person name="Plett J."/>
            <person name="Nagy L.G."/>
            <person name="Grigoriev I.V."/>
        </authorList>
    </citation>
    <scope>NUCLEOTIDE SEQUENCE</scope>
    <source>
        <strain evidence="3">ICMP 16352</strain>
    </source>
</reference>
<protein>
    <recommendedName>
        <fullName evidence="2">DUF6534 domain-containing protein</fullName>
    </recommendedName>
</protein>
<dbReference type="Proteomes" id="UP001175227">
    <property type="component" value="Unassembled WGS sequence"/>
</dbReference>
<feature type="transmembrane region" description="Helical" evidence="1">
    <location>
        <begin position="167"/>
        <end position="190"/>
    </location>
</feature>
<evidence type="ECO:0000313" key="4">
    <source>
        <dbReference type="Proteomes" id="UP001175227"/>
    </source>
</evidence>
<evidence type="ECO:0000259" key="2">
    <source>
        <dbReference type="Pfam" id="PF20152"/>
    </source>
</evidence>
<feature type="transmembrane region" description="Helical" evidence="1">
    <location>
        <begin position="45"/>
        <end position="65"/>
    </location>
</feature>
<dbReference type="Pfam" id="PF20152">
    <property type="entry name" value="DUF6534"/>
    <property type="match status" value="1"/>
</dbReference>
<feature type="transmembrane region" description="Helical" evidence="1">
    <location>
        <begin position="129"/>
        <end position="147"/>
    </location>
</feature>
<dbReference type="InterPro" id="IPR045339">
    <property type="entry name" value="DUF6534"/>
</dbReference>
<evidence type="ECO:0000313" key="3">
    <source>
        <dbReference type="EMBL" id="KAK0488407.1"/>
    </source>
</evidence>
<evidence type="ECO:0000256" key="1">
    <source>
        <dbReference type="SAM" id="Phobius"/>
    </source>
</evidence>
<keyword evidence="1" id="KW-0472">Membrane</keyword>
<sequence>MYYKEYPDDSWPFQYGVALLWILDILHVVISIHALYFYLVESFGNYLQVLTIIWSFRVGLFFYFFSVVDEHPELIPTAAAAHSQYANSRRRSRVCPSGLILELSERLTQRLYSLYALRVWKFGRHFHKVLPLSIFLAVVACLGAGIYGTYEMYTISTYLDIPSIRTAIYVVFSTAVAADFFIATTMCYYLHRGRSMTGFSSTTKIIVGLMRFAVMSGLTM</sequence>
<feature type="transmembrane region" description="Helical" evidence="1">
    <location>
        <begin position="12"/>
        <end position="39"/>
    </location>
</feature>
<keyword evidence="1" id="KW-0812">Transmembrane</keyword>
<dbReference type="EMBL" id="JAUEPR010000002">
    <property type="protein sequence ID" value="KAK0488407.1"/>
    <property type="molecule type" value="Genomic_DNA"/>
</dbReference>
<keyword evidence="1" id="KW-1133">Transmembrane helix</keyword>
<keyword evidence="4" id="KW-1185">Reference proteome</keyword>
<comment type="caution">
    <text evidence="3">The sequence shown here is derived from an EMBL/GenBank/DDBJ whole genome shotgun (WGS) entry which is preliminary data.</text>
</comment>
<feature type="domain" description="DUF6534" evidence="2">
    <location>
        <begin position="175"/>
        <end position="218"/>
    </location>
</feature>
<feature type="non-terminal residue" evidence="3">
    <location>
        <position position="1"/>
    </location>
</feature>
<organism evidence="3 4">
    <name type="scientific">Armillaria novae-zelandiae</name>
    <dbReference type="NCBI Taxonomy" id="153914"/>
    <lineage>
        <taxon>Eukaryota</taxon>
        <taxon>Fungi</taxon>
        <taxon>Dikarya</taxon>
        <taxon>Basidiomycota</taxon>
        <taxon>Agaricomycotina</taxon>
        <taxon>Agaricomycetes</taxon>
        <taxon>Agaricomycetidae</taxon>
        <taxon>Agaricales</taxon>
        <taxon>Marasmiineae</taxon>
        <taxon>Physalacriaceae</taxon>
        <taxon>Armillaria</taxon>
    </lineage>
</organism>